<feature type="transmembrane region" description="Helical" evidence="7">
    <location>
        <begin position="568"/>
        <end position="588"/>
    </location>
</feature>
<feature type="region of interest" description="Disordered" evidence="6">
    <location>
        <begin position="388"/>
        <end position="433"/>
    </location>
</feature>
<dbReference type="SMART" id="SM00054">
    <property type="entry name" value="EFh"/>
    <property type="match status" value="2"/>
</dbReference>
<dbReference type="PROSITE" id="PS50222">
    <property type="entry name" value="EF_HAND_2"/>
    <property type="match status" value="1"/>
</dbReference>
<dbReference type="GO" id="GO:0001518">
    <property type="term" value="C:voltage-gated sodium channel complex"/>
    <property type="evidence" value="ECO:0007669"/>
    <property type="project" value="TreeGrafter"/>
</dbReference>
<dbReference type="InterPro" id="IPR027359">
    <property type="entry name" value="Volt_channel_dom_sf"/>
</dbReference>
<feature type="compositionally biased region" description="Basic and acidic residues" evidence="6">
    <location>
        <begin position="213"/>
        <end position="224"/>
    </location>
</feature>
<evidence type="ECO:0000313" key="10">
    <source>
        <dbReference type="EMBL" id="CAL1132275.1"/>
    </source>
</evidence>
<gene>
    <name evidence="9" type="ORF">C1SCF055_LOCUS6894</name>
</gene>
<dbReference type="EMBL" id="CAMXCT030000446">
    <property type="protein sequence ID" value="CAL4766212.1"/>
    <property type="molecule type" value="Genomic_DNA"/>
</dbReference>
<feature type="compositionally biased region" description="Polar residues" evidence="6">
    <location>
        <begin position="267"/>
        <end position="286"/>
    </location>
</feature>
<dbReference type="PROSITE" id="PS00018">
    <property type="entry name" value="EF_HAND_1"/>
    <property type="match status" value="1"/>
</dbReference>
<dbReference type="Gene3D" id="1.10.8.10">
    <property type="entry name" value="DNA helicase RuvA subunit, C-terminal domain"/>
    <property type="match status" value="1"/>
</dbReference>
<feature type="domain" description="EF-hand" evidence="8">
    <location>
        <begin position="751"/>
        <end position="786"/>
    </location>
</feature>
<dbReference type="Proteomes" id="UP001152797">
    <property type="component" value="Unassembled WGS sequence"/>
</dbReference>
<evidence type="ECO:0000256" key="1">
    <source>
        <dbReference type="ARBA" id="ARBA00004141"/>
    </source>
</evidence>
<protein>
    <submittedName>
        <fullName evidence="11">Voltage-dependent T-type calcium channel subunit alpha-1H (Voltage-gated calcium channel subunit alpha Cav3.2)</fullName>
    </submittedName>
</protein>
<dbReference type="EMBL" id="CAMXCT020000446">
    <property type="protein sequence ID" value="CAL1132275.1"/>
    <property type="molecule type" value="Genomic_DNA"/>
</dbReference>
<keyword evidence="12" id="KW-1185">Reference proteome</keyword>
<evidence type="ECO:0000313" key="9">
    <source>
        <dbReference type="EMBL" id="CAI3978900.1"/>
    </source>
</evidence>
<keyword evidence="2 7" id="KW-0812">Transmembrane</keyword>
<comment type="caution">
    <text evidence="9">The sequence shown here is derived from an EMBL/GenBank/DDBJ whole genome shotgun (WGS) entry which is preliminary data.</text>
</comment>
<dbReference type="OrthoDB" id="434837at2759"/>
<feature type="compositionally biased region" description="Polar residues" evidence="6">
    <location>
        <begin position="229"/>
        <end position="238"/>
    </location>
</feature>
<dbReference type="Gene3D" id="1.20.120.350">
    <property type="entry name" value="Voltage-gated potassium channels. Chain C"/>
    <property type="match status" value="1"/>
</dbReference>
<dbReference type="PANTHER" id="PTHR10037:SF62">
    <property type="entry name" value="SODIUM CHANNEL PROTEIN 60E"/>
    <property type="match status" value="1"/>
</dbReference>
<keyword evidence="3" id="KW-0106">Calcium</keyword>
<dbReference type="EMBL" id="CAMXCT010000446">
    <property type="protein sequence ID" value="CAI3978900.1"/>
    <property type="molecule type" value="Genomic_DNA"/>
</dbReference>
<dbReference type="GO" id="GO:0005509">
    <property type="term" value="F:calcium ion binding"/>
    <property type="evidence" value="ECO:0007669"/>
    <property type="project" value="InterPro"/>
</dbReference>
<feature type="transmembrane region" description="Helical" evidence="7">
    <location>
        <begin position="529"/>
        <end position="548"/>
    </location>
</feature>
<dbReference type="Gene3D" id="1.10.287.70">
    <property type="match status" value="1"/>
</dbReference>
<evidence type="ECO:0000256" key="5">
    <source>
        <dbReference type="ARBA" id="ARBA00023136"/>
    </source>
</evidence>
<feature type="region of interest" description="Disordered" evidence="6">
    <location>
        <begin position="184"/>
        <end position="351"/>
    </location>
</feature>
<evidence type="ECO:0000256" key="2">
    <source>
        <dbReference type="ARBA" id="ARBA00022692"/>
    </source>
</evidence>
<evidence type="ECO:0000256" key="4">
    <source>
        <dbReference type="ARBA" id="ARBA00022989"/>
    </source>
</evidence>
<feature type="compositionally biased region" description="Basic and acidic residues" evidence="6">
    <location>
        <begin position="184"/>
        <end position="206"/>
    </location>
</feature>
<feature type="transmembrane region" description="Helical" evidence="7">
    <location>
        <begin position="498"/>
        <end position="517"/>
    </location>
</feature>
<dbReference type="PANTHER" id="PTHR10037">
    <property type="entry name" value="VOLTAGE-GATED CATION CHANNEL CALCIUM AND SODIUM"/>
    <property type="match status" value="1"/>
</dbReference>
<dbReference type="GO" id="GO:0005248">
    <property type="term" value="F:voltage-gated sodium channel activity"/>
    <property type="evidence" value="ECO:0007669"/>
    <property type="project" value="TreeGrafter"/>
</dbReference>
<proteinExistence type="predicted"/>
<dbReference type="AlphaFoldDB" id="A0A9P1BT61"/>
<feature type="transmembrane region" description="Helical" evidence="7">
    <location>
        <begin position="632"/>
        <end position="654"/>
    </location>
</feature>
<evidence type="ECO:0000256" key="3">
    <source>
        <dbReference type="ARBA" id="ARBA00022837"/>
    </source>
</evidence>
<keyword evidence="4 7" id="KW-1133">Transmembrane helix</keyword>
<dbReference type="SUPFAM" id="SSF81324">
    <property type="entry name" value="Voltage-gated potassium channels"/>
    <property type="match status" value="1"/>
</dbReference>
<evidence type="ECO:0000256" key="6">
    <source>
        <dbReference type="SAM" id="MobiDB-lite"/>
    </source>
</evidence>
<reference evidence="9" key="1">
    <citation type="submission" date="2022-10" db="EMBL/GenBank/DDBJ databases">
        <authorList>
            <person name="Chen Y."/>
            <person name="Dougan E. K."/>
            <person name="Chan C."/>
            <person name="Rhodes N."/>
            <person name="Thang M."/>
        </authorList>
    </citation>
    <scope>NUCLEOTIDE SEQUENCE</scope>
</reference>
<organism evidence="9">
    <name type="scientific">Cladocopium goreaui</name>
    <dbReference type="NCBI Taxonomy" id="2562237"/>
    <lineage>
        <taxon>Eukaryota</taxon>
        <taxon>Sar</taxon>
        <taxon>Alveolata</taxon>
        <taxon>Dinophyceae</taxon>
        <taxon>Suessiales</taxon>
        <taxon>Symbiodiniaceae</taxon>
        <taxon>Cladocopium</taxon>
    </lineage>
</organism>
<dbReference type="SUPFAM" id="SSF47473">
    <property type="entry name" value="EF-hand"/>
    <property type="match status" value="1"/>
</dbReference>
<evidence type="ECO:0000256" key="7">
    <source>
        <dbReference type="SAM" id="Phobius"/>
    </source>
</evidence>
<evidence type="ECO:0000259" key="8">
    <source>
        <dbReference type="PROSITE" id="PS50222"/>
    </source>
</evidence>
<dbReference type="InterPro" id="IPR043203">
    <property type="entry name" value="VGCC_Ca_Na"/>
</dbReference>
<reference evidence="10" key="2">
    <citation type="submission" date="2024-04" db="EMBL/GenBank/DDBJ databases">
        <authorList>
            <person name="Chen Y."/>
            <person name="Shah S."/>
            <person name="Dougan E. K."/>
            <person name="Thang M."/>
            <person name="Chan C."/>
        </authorList>
    </citation>
    <scope>NUCLEOTIDE SEQUENCE [LARGE SCALE GENOMIC DNA]</scope>
</reference>
<dbReference type="InterPro" id="IPR018247">
    <property type="entry name" value="EF_Hand_1_Ca_BS"/>
</dbReference>
<evidence type="ECO:0000313" key="12">
    <source>
        <dbReference type="Proteomes" id="UP001152797"/>
    </source>
</evidence>
<dbReference type="CDD" id="cd00051">
    <property type="entry name" value="EFh"/>
    <property type="match status" value="1"/>
</dbReference>
<feature type="compositionally biased region" description="Polar residues" evidence="6">
    <location>
        <begin position="312"/>
        <end position="327"/>
    </location>
</feature>
<keyword evidence="5 7" id="KW-0472">Membrane</keyword>
<evidence type="ECO:0000313" key="11">
    <source>
        <dbReference type="EMBL" id="CAL4766212.1"/>
    </source>
</evidence>
<name>A0A9P1BT61_9DINO</name>
<dbReference type="InterPro" id="IPR011992">
    <property type="entry name" value="EF-hand-dom_pair"/>
</dbReference>
<feature type="transmembrane region" description="Helical" evidence="7">
    <location>
        <begin position="675"/>
        <end position="697"/>
    </location>
</feature>
<comment type="subcellular location">
    <subcellularLocation>
        <location evidence="1">Membrane</location>
        <topology evidence="1">Multi-pass membrane protein</topology>
    </subcellularLocation>
</comment>
<dbReference type="InterPro" id="IPR005821">
    <property type="entry name" value="Ion_trans_dom"/>
</dbReference>
<sequence>MPLLIPSRVNLPHGPLSEEALRALLAGYQAGRAHARGSCLFASLGFDMEAAQLLDGEVYVPTVTFVAKVKATAMELKEEPALPASRSYALGKRLLHCVVQPLGAVASRILTCPDGRPMTAYVEMTRFIGEIGATTRHAGERKEQGLALQQEQCVWVEKEILADIEEDFALKSKCREFREKLAKRADRKKERQEEKEKQQKESQQRKEQRRKQKETQRYNYKEPFKYNASVGQTSQSLGLNDELDEPQSPTSRGGESRGAESIGLRSEATSFSSRALRSNTTVSGFSMASPDGSDGLPDSDDEGAMRRKKPMSRQTTRNSLKGRTTSGVLEDGKKSKGTLGVLSGGLKSTGRTVLKTGTTIGLLLGVVPSKTSRDFMVRKLTRFFPSRSEVGQIRPGEPESSGSDTDDSEAERIKEERRKRFAQKASKSWNSMENAGENVKVRAREAVGYPETPEEWTLSLRFQKVTGILWFRMLIAVRKIAIQDNPPHPSLKKMVESLRFESAIGALIVVNAIISGIDAMYKEDDDRPSYITVAENIFVVIFVGEYFLRLRADTWVWMFEPMNMFDTFVVWVTGVLVVWILEPLGYPIDFLRRLAALRVLRLGRLARAVRIMPMFHELWMLVSGVLECTRLLFWSFVIIGVVHFMSAVVVMETITKSPLFEEDEVVQRMFGSLSYSMFTLFQFMTFDSWAVVARPIIYAMPEAAIIFLLFMGIASIVLFNLMTAIVVKNAFDASEADEEAKAQQQVQQQAKIAQDLRAMFIALDEDGSGTLTREEFTDVLDDVLFIRQMKVLDIDLEELPDIFDILDDGNGAITTEEFCLGLTRLQGVAMSRDMLRCTSRNKQLNTRFDEVRNCLGNKVDKALANVELSLEEAHVNLVEMQQMTAEVLKKLEEEGLHQAVRSTTTTLEEIPPPTLDDIAKLEEEQQRQRDLARFGRGQASTRSIKTPAVAKESYEPIPATWVLTRRKKLEERKQAMRAQQWEEIAPDVSETLELPGVLKEMQATWQTHELPVLQKTREERMLELSTKVKEVKEEKILPAKLPAVLAPRRMKEEEVQAAQQTENGETQEEVKKDVNKMNIKELKEIAESLGLEHEGLKKVQLLPLVVAKLEEVQLASQGKELVEDYSRGSRSAKIFCVKDVAGCRCRDACLYLSKNDWDVEAALQSFYEAPTKVVEAVKPAAWSSGGAKLRRKEVDCPICVDSYTAGNRAVMTKCCFQVLCAKCHGRLTDSTGCPTEDVSDYIWNIMACLTVQIYQHI</sequence>
<accession>A0A9P1BT61</accession>
<feature type="transmembrane region" description="Helical" evidence="7">
    <location>
        <begin position="703"/>
        <end position="727"/>
    </location>
</feature>
<dbReference type="Pfam" id="PF00520">
    <property type="entry name" value="Ion_trans"/>
    <property type="match status" value="1"/>
</dbReference>
<dbReference type="Gene3D" id="1.10.238.10">
    <property type="entry name" value="EF-hand"/>
    <property type="match status" value="1"/>
</dbReference>
<dbReference type="InterPro" id="IPR002048">
    <property type="entry name" value="EF_hand_dom"/>
</dbReference>